<protein>
    <submittedName>
        <fullName evidence="1">Uncharacterized protein</fullName>
    </submittedName>
</protein>
<evidence type="ECO:0000313" key="1">
    <source>
        <dbReference type="EMBL" id="CAH2013508.1"/>
    </source>
</evidence>
<comment type="caution">
    <text evidence="1">The sequence shown here is derived from an EMBL/GenBank/DDBJ whole genome shotgun (WGS) entry which is preliminary data.</text>
</comment>
<accession>A0A9P0M7Y3</accession>
<reference evidence="1" key="1">
    <citation type="submission" date="2022-03" db="EMBL/GenBank/DDBJ databases">
        <authorList>
            <person name="Sayadi A."/>
        </authorList>
    </citation>
    <scope>NUCLEOTIDE SEQUENCE</scope>
</reference>
<dbReference type="AlphaFoldDB" id="A0A9P0M7Y3"/>
<name>A0A9P0M7Y3_ACAOB</name>
<evidence type="ECO:0000313" key="2">
    <source>
        <dbReference type="Proteomes" id="UP001152888"/>
    </source>
</evidence>
<dbReference type="Proteomes" id="UP001152888">
    <property type="component" value="Unassembled WGS sequence"/>
</dbReference>
<keyword evidence="2" id="KW-1185">Reference proteome</keyword>
<proteinExistence type="predicted"/>
<dbReference type="OrthoDB" id="6766593at2759"/>
<sequence>MSKRPPKSRSSKFNRNFWNLFCCLKLKSEADEACQVDECSLTSLNEENSNEELNRIQVELTAKPQLNINILHQNSELPLAEEFKTSLGKLDSLIDTLNSLKVYKPESEKEPEPDIVLKEEQSKEGLKFNVALNNACIKCKIRRDKHTLSIVNNRDSLYQTHGFAKCDAELMVHQDDFPKDPEEFKENKEDLLGGQLLRANGQHKTRNFGMFSKICKHLRLIKNGVIARKRILCIVERDDKYRFSFRFGDLRSWFASDCDLKKEKVLVKTESVMFMEAKIRAINFCKFHRLLKVTKTKKKKAKISL</sequence>
<dbReference type="EMBL" id="CAKOFQ010008337">
    <property type="protein sequence ID" value="CAH2013508.1"/>
    <property type="molecule type" value="Genomic_DNA"/>
</dbReference>
<organism evidence="1 2">
    <name type="scientific">Acanthoscelides obtectus</name>
    <name type="common">Bean weevil</name>
    <name type="synonym">Bruchus obtectus</name>
    <dbReference type="NCBI Taxonomy" id="200917"/>
    <lineage>
        <taxon>Eukaryota</taxon>
        <taxon>Metazoa</taxon>
        <taxon>Ecdysozoa</taxon>
        <taxon>Arthropoda</taxon>
        <taxon>Hexapoda</taxon>
        <taxon>Insecta</taxon>
        <taxon>Pterygota</taxon>
        <taxon>Neoptera</taxon>
        <taxon>Endopterygota</taxon>
        <taxon>Coleoptera</taxon>
        <taxon>Polyphaga</taxon>
        <taxon>Cucujiformia</taxon>
        <taxon>Chrysomeloidea</taxon>
        <taxon>Chrysomelidae</taxon>
        <taxon>Bruchinae</taxon>
        <taxon>Bruchini</taxon>
        <taxon>Acanthoscelides</taxon>
    </lineage>
</organism>
<gene>
    <name evidence="1" type="ORF">ACAOBT_LOCUS33512</name>
</gene>